<name>A0ABZ2NJW1_9BACI</name>
<dbReference type="SUPFAM" id="SSF51658">
    <property type="entry name" value="Xylose isomerase-like"/>
    <property type="match status" value="1"/>
</dbReference>
<reference evidence="1 2" key="1">
    <citation type="submission" date="2024-02" db="EMBL/GenBank/DDBJ databases">
        <title>Seven novel Bacillus-like species.</title>
        <authorList>
            <person name="Liu G."/>
        </authorList>
    </citation>
    <scope>NUCLEOTIDE SEQUENCE [LARGE SCALE GENOMIC DNA]</scope>
    <source>
        <strain evidence="1 2">FJAT-52054</strain>
    </source>
</reference>
<sequence length="259" mass="29177">MRSIVIPFHALDGGELQLDNHAQLFPLIHSVGADGAEIRKERMGEAELPLKATKEDVYSVPAELFDKNGRLNIEIFQLAEEMKLHGAGALKVSLGHYIPDVFEIESLIELMSHFQQSEVLYVENDQTSYGGKITPMEAFFESVSFADLPIGMTFDTGNWRYAGEDLLDAAHRLSKYVRYIHLKETVMEGNHLITAPPELHKESLCSRVLSVLPENCPIGLEFPIRTKAEAVKYVNHFKRSEKDAGYSDVRRSNGHVHSR</sequence>
<dbReference type="Gene3D" id="3.20.20.150">
    <property type="entry name" value="Divalent-metal-dependent TIM barrel enzymes"/>
    <property type="match status" value="1"/>
</dbReference>
<proteinExistence type="predicted"/>
<keyword evidence="2" id="KW-1185">Reference proteome</keyword>
<dbReference type="Proteomes" id="UP001377337">
    <property type="component" value="Chromosome"/>
</dbReference>
<evidence type="ECO:0000313" key="1">
    <source>
        <dbReference type="EMBL" id="WXB97789.1"/>
    </source>
</evidence>
<protein>
    <recommendedName>
        <fullName evidence="3">Sugar phosphate isomerase/epimerase</fullName>
    </recommendedName>
</protein>
<evidence type="ECO:0000313" key="2">
    <source>
        <dbReference type="Proteomes" id="UP001377337"/>
    </source>
</evidence>
<dbReference type="InterPro" id="IPR036237">
    <property type="entry name" value="Xyl_isomerase-like_sf"/>
</dbReference>
<dbReference type="RefSeq" id="WP_338780450.1">
    <property type="nucleotide sequence ID" value="NZ_CP147407.1"/>
</dbReference>
<evidence type="ECO:0008006" key="3">
    <source>
        <dbReference type="Google" id="ProtNLM"/>
    </source>
</evidence>
<organism evidence="1 2">
    <name type="scientific">Metabacillus sediminis</name>
    <dbReference type="NCBI Taxonomy" id="3117746"/>
    <lineage>
        <taxon>Bacteria</taxon>
        <taxon>Bacillati</taxon>
        <taxon>Bacillota</taxon>
        <taxon>Bacilli</taxon>
        <taxon>Bacillales</taxon>
        <taxon>Bacillaceae</taxon>
        <taxon>Metabacillus</taxon>
    </lineage>
</organism>
<dbReference type="EMBL" id="CP147407">
    <property type="protein sequence ID" value="WXB97789.1"/>
    <property type="molecule type" value="Genomic_DNA"/>
</dbReference>
<accession>A0ABZ2NJW1</accession>
<gene>
    <name evidence="1" type="ORF">WCV65_04735</name>
</gene>